<proteinExistence type="predicted"/>
<evidence type="ECO:0000313" key="1">
    <source>
        <dbReference type="EMBL" id="GID54186.1"/>
    </source>
</evidence>
<evidence type="ECO:0008006" key="3">
    <source>
        <dbReference type="Google" id="ProtNLM"/>
    </source>
</evidence>
<comment type="caution">
    <text evidence="1">The sequence shown here is derived from an EMBL/GenBank/DDBJ whole genome shotgun (WGS) entry which is preliminary data.</text>
</comment>
<reference evidence="1 2" key="1">
    <citation type="submission" date="2021-01" db="EMBL/GenBank/DDBJ databases">
        <title>Whole genome shotgun sequence of Actinoplanes couchii NBRC 106145.</title>
        <authorList>
            <person name="Komaki H."/>
            <person name="Tamura T."/>
        </authorList>
    </citation>
    <scope>NUCLEOTIDE SEQUENCE [LARGE SCALE GENOMIC DNA]</scope>
    <source>
        <strain evidence="1 2">NBRC 106145</strain>
    </source>
</reference>
<name>A0ABQ3X6P2_9ACTN</name>
<sequence length="148" mass="16534">MIIAMDARRPGLSTAKKHLLMFFAQGHHLAWADEPLFAEALYATENGVTLHDMDTADAVPIDDEALHATITDVIVRYSALSPADLRTLVQASLPWQLAQKPGGGTRIERAWLTDWFRRPDETDDPDDERPDRAERAEAEAYLAARGRP</sequence>
<organism evidence="1 2">
    <name type="scientific">Actinoplanes couchii</name>
    <dbReference type="NCBI Taxonomy" id="403638"/>
    <lineage>
        <taxon>Bacteria</taxon>
        <taxon>Bacillati</taxon>
        <taxon>Actinomycetota</taxon>
        <taxon>Actinomycetes</taxon>
        <taxon>Micromonosporales</taxon>
        <taxon>Micromonosporaceae</taxon>
        <taxon>Actinoplanes</taxon>
    </lineage>
</organism>
<dbReference type="Proteomes" id="UP000612282">
    <property type="component" value="Unassembled WGS sequence"/>
</dbReference>
<dbReference type="EMBL" id="BOMG01000039">
    <property type="protein sequence ID" value="GID54186.1"/>
    <property type="molecule type" value="Genomic_DNA"/>
</dbReference>
<accession>A0ABQ3X6P2</accession>
<gene>
    <name evidence="1" type="ORF">Aco03nite_025900</name>
</gene>
<protein>
    <recommendedName>
        <fullName evidence="3">Antitoxin SocA-like Panacea domain-containing protein</fullName>
    </recommendedName>
</protein>
<evidence type="ECO:0000313" key="2">
    <source>
        <dbReference type="Proteomes" id="UP000612282"/>
    </source>
</evidence>
<keyword evidence="2" id="KW-1185">Reference proteome</keyword>